<dbReference type="NCBIfam" id="TIGR01764">
    <property type="entry name" value="excise"/>
    <property type="match status" value="1"/>
</dbReference>
<protein>
    <submittedName>
        <fullName evidence="2">HTH DNA binding protein</fullName>
    </submittedName>
</protein>
<sequence>MTAAEVAELLTVAPTTVYEWARTGMLPAMRRGRVIRFRRWEIEEWIAGDVDARRRN</sequence>
<dbReference type="AlphaFoldDB" id="A0AAU7B4G5"/>
<dbReference type="RefSeq" id="WP_354699706.1">
    <property type="nucleotide sequence ID" value="NZ_CP114014.1"/>
</dbReference>
<dbReference type="Gene3D" id="1.10.10.10">
    <property type="entry name" value="Winged helix-like DNA-binding domain superfamily/Winged helix DNA-binding domain"/>
    <property type="match status" value="1"/>
</dbReference>
<organism evidence="2">
    <name type="scientific">Paraconexibacter sp. AEG42_29</name>
    <dbReference type="NCBI Taxonomy" id="2997339"/>
    <lineage>
        <taxon>Bacteria</taxon>
        <taxon>Bacillati</taxon>
        <taxon>Actinomycetota</taxon>
        <taxon>Thermoleophilia</taxon>
        <taxon>Solirubrobacterales</taxon>
        <taxon>Paraconexibacteraceae</taxon>
        <taxon>Paraconexibacter</taxon>
    </lineage>
</organism>
<dbReference type="GO" id="GO:0003677">
    <property type="term" value="F:DNA binding"/>
    <property type="evidence" value="ECO:0007669"/>
    <property type="project" value="InterPro"/>
</dbReference>
<dbReference type="InterPro" id="IPR010093">
    <property type="entry name" value="SinI_DNA-bd"/>
</dbReference>
<reference evidence="2" key="1">
    <citation type="submission" date="2022-12" db="EMBL/GenBank/DDBJ databases">
        <title>Paraconexibacter alkalitolerans sp. nov. and Baekduia alba sp. nov., isolated from soil and emended description of the genera Paraconexibacter (Chun et al., 2020) and Baekduia (An et al., 2020).</title>
        <authorList>
            <person name="Vieira S."/>
            <person name="Huber K.J."/>
            <person name="Geppert A."/>
            <person name="Wolf J."/>
            <person name="Neumann-Schaal M."/>
            <person name="Muesken M."/>
            <person name="Overmann J."/>
        </authorList>
    </citation>
    <scope>NUCLEOTIDE SEQUENCE</scope>
    <source>
        <strain evidence="2">AEG42_29</strain>
    </source>
</reference>
<dbReference type="Pfam" id="PF12728">
    <property type="entry name" value="HTH_17"/>
    <property type="match status" value="1"/>
</dbReference>
<dbReference type="InterPro" id="IPR036388">
    <property type="entry name" value="WH-like_DNA-bd_sf"/>
</dbReference>
<dbReference type="EMBL" id="CP114014">
    <property type="protein sequence ID" value="XAY08528.1"/>
    <property type="molecule type" value="Genomic_DNA"/>
</dbReference>
<evidence type="ECO:0000259" key="1">
    <source>
        <dbReference type="Pfam" id="PF12728"/>
    </source>
</evidence>
<dbReference type="KEGG" id="parq:DSM112329_05429"/>
<accession>A0AAU7B4G5</accession>
<feature type="domain" description="Helix-turn-helix" evidence="1">
    <location>
        <begin position="1"/>
        <end position="47"/>
    </location>
</feature>
<dbReference type="InterPro" id="IPR009061">
    <property type="entry name" value="DNA-bd_dom_put_sf"/>
</dbReference>
<gene>
    <name evidence="2" type="ORF">DSM112329_05429</name>
</gene>
<name>A0AAU7B4G5_9ACTN</name>
<dbReference type="SUPFAM" id="SSF46955">
    <property type="entry name" value="Putative DNA-binding domain"/>
    <property type="match status" value="1"/>
</dbReference>
<dbReference type="InterPro" id="IPR041657">
    <property type="entry name" value="HTH_17"/>
</dbReference>
<proteinExistence type="predicted"/>
<evidence type="ECO:0000313" key="2">
    <source>
        <dbReference type="EMBL" id="XAY08528.1"/>
    </source>
</evidence>